<comment type="caution">
    <text evidence="1">The sequence shown here is derived from an EMBL/GenBank/DDBJ whole genome shotgun (WGS) entry which is preliminary data.</text>
</comment>
<protein>
    <submittedName>
        <fullName evidence="1">Uncharacterized protein</fullName>
    </submittedName>
</protein>
<evidence type="ECO:0000313" key="1">
    <source>
        <dbReference type="EMBL" id="KWX71624.1"/>
    </source>
</evidence>
<proteinExistence type="predicted"/>
<dbReference type="EMBL" id="LIRB01000146">
    <property type="protein sequence ID" value="KWX71624.1"/>
    <property type="molecule type" value="Genomic_DNA"/>
</dbReference>
<name>A0A132TK14_9BACL</name>
<sequence length="469" mass="51173">MAQWATYPKGIDTRGDSREEVRLTGGIYSGANSFDIKDEQSVNEYGWDTDINYPAKSTALTPTAYGASGGAVTRLLTSFGNVHLVRAVGATLQYDNAGTWTNIGTYTDTNWGAANFDVGGAALILTNGTDTVKYWNGSAIADLSAAPKGRIIAADNLRVFMSGVTGEDGDIIHYCKFQDATDWTAAENAGFVQYFTANGGPVTAMITFSGQIWVFKKDAFALIYHTGDARAFYRLVPSSDNIGCVNNKTLVDMGTALMWLANDDVYIGAAGSANRIGEPVRTFINRINQAYVSTACAFSDGIRYYLNLPIDGATTPNIRLVYDQRYNLWTVSRLNEGYLFGLDFNGAVYAGNNSGHTYNVKGAASSGAFMVETKDFDRSEAEKEYNEMHVQMYAPSGTSLTIQASIDQGSTWYTIGDPVTASASAQNQNVIVPLDVVPLANWIRFRFSGTGEFRLYGFERYFKTMPVQY</sequence>
<dbReference type="PATRIC" id="fig|483937.3.peg.4286"/>
<dbReference type="Proteomes" id="UP000070475">
    <property type="component" value="Unassembled WGS sequence"/>
</dbReference>
<dbReference type="AlphaFoldDB" id="A0A132TK14"/>
<gene>
    <name evidence="1" type="ORF">AMQ84_27265</name>
</gene>
<accession>A0A132TK14</accession>
<reference evidence="1 2" key="1">
    <citation type="submission" date="2015-08" db="EMBL/GenBank/DDBJ databases">
        <title>Genomes of Paenibacillus riograndensis.</title>
        <authorList>
            <person name="Sant'Anna F.H."/>
            <person name="Souza R."/>
            <person name="Ambrosini A."/>
            <person name="Bach E."/>
            <person name="Fernandes G."/>
            <person name="Balsanelli E."/>
            <person name="Baura V.A."/>
            <person name="Pedrosa F.O."/>
            <person name="Souza E.M."/>
            <person name="Passaglia L."/>
        </authorList>
    </citation>
    <scope>NUCLEOTIDE SEQUENCE [LARGE SCALE GENOMIC DNA]</scope>
    <source>
        <strain evidence="1 2">CAS34</strain>
    </source>
</reference>
<evidence type="ECO:0000313" key="2">
    <source>
        <dbReference type="Proteomes" id="UP000070475"/>
    </source>
</evidence>
<keyword evidence="2" id="KW-1185">Reference proteome</keyword>
<dbReference type="RefSeq" id="WP_060862943.1">
    <property type="nucleotide sequence ID" value="NZ_LIRB01000146.1"/>
</dbReference>
<organism evidence="1 2">
    <name type="scientific">Paenibacillus riograndensis</name>
    <dbReference type="NCBI Taxonomy" id="483937"/>
    <lineage>
        <taxon>Bacteria</taxon>
        <taxon>Bacillati</taxon>
        <taxon>Bacillota</taxon>
        <taxon>Bacilli</taxon>
        <taxon>Bacillales</taxon>
        <taxon>Paenibacillaceae</taxon>
        <taxon>Paenibacillus</taxon>
        <taxon>Paenibacillus sonchi group</taxon>
    </lineage>
</organism>
<dbReference type="OrthoDB" id="2571915at2"/>
<dbReference type="Gene3D" id="2.60.120.260">
    <property type="entry name" value="Galactose-binding domain-like"/>
    <property type="match status" value="1"/>
</dbReference>